<feature type="compositionally biased region" description="Pro residues" evidence="1">
    <location>
        <begin position="276"/>
        <end position="289"/>
    </location>
</feature>
<evidence type="ECO:0000313" key="3">
    <source>
        <dbReference type="EMBL" id="KAI0494273.1"/>
    </source>
</evidence>
<dbReference type="AlphaFoldDB" id="A0A8T3ADY6"/>
<feature type="compositionally biased region" description="Low complexity" evidence="1">
    <location>
        <begin position="438"/>
        <end position="447"/>
    </location>
</feature>
<feature type="compositionally biased region" description="Polar residues" evidence="1">
    <location>
        <begin position="291"/>
        <end position="300"/>
    </location>
</feature>
<proteinExistence type="predicted"/>
<accession>A0A8T3ADY6</accession>
<feature type="domain" description="DUF4283" evidence="2">
    <location>
        <begin position="66"/>
        <end position="146"/>
    </location>
</feature>
<keyword evidence="4" id="KW-1185">Reference proteome</keyword>
<evidence type="ECO:0000256" key="1">
    <source>
        <dbReference type="SAM" id="MobiDB-lite"/>
    </source>
</evidence>
<dbReference type="Pfam" id="PF14111">
    <property type="entry name" value="DUF4283"/>
    <property type="match status" value="1"/>
</dbReference>
<feature type="region of interest" description="Disordered" evidence="1">
    <location>
        <begin position="403"/>
        <end position="447"/>
    </location>
</feature>
<evidence type="ECO:0000313" key="4">
    <source>
        <dbReference type="Proteomes" id="UP000829196"/>
    </source>
</evidence>
<feature type="compositionally biased region" description="Polar residues" evidence="1">
    <location>
        <begin position="416"/>
        <end position="425"/>
    </location>
</feature>
<gene>
    <name evidence="3" type="ORF">KFK09_024405</name>
</gene>
<dbReference type="EMBL" id="JAGYWB010000017">
    <property type="protein sequence ID" value="KAI0494273.1"/>
    <property type="molecule type" value="Genomic_DNA"/>
</dbReference>
<organism evidence="3 4">
    <name type="scientific">Dendrobium nobile</name>
    <name type="common">Orchid</name>
    <dbReference type="NCBI Taxonomy" id="94219"/>
    <lineage>
        <taxon>Eukaryota</taxon>
        <taxon>Viridiplantae</taxon>
        <taxon>Streptophyta</taxon>
        <taxon>Embryophyta</taxon>
        <taxon>Tracheophyta</taxon>
        <taxon>Spermatophyta</taxon>
        <taxon>Magnoliopsida</taxon>
        <taxon>Liliopsida</taxon>
        <taxon>Asparagales</taxon>
        <taxon>Orchidaceae</taxon>
        <taxon>Epidendroideae</taxon>
        <taxon>Malaxideae</taxon>
        <taxon>Dendrobiinae</taxon>
        <taxon>Dendrobium</taxon>
    </lineage>
</organism>
<dbReference type="InterPro" id="IPR040256">
    <property type="entry name" value="At4g02000-like"/>
</dbReference>
<dbReference type="OrthoDB" id="1939300at2759"/>
<feature type="region of interest" description="Disordered" evidence="1">
    <location>
        <begin position="249"/>
        <end position="345"/>
    </location>
</feature>
<dbReference type="InterPro" id="IPR025558">
    <property type="entry name" value="DUF4283"/>
</dbReference>
<evidence type="ECO:0000259" key="2">
    <source>
        <dbReference type="Pfam" id="PF14111"/>
    </source>
</evidence>
<comment type="caution">
    <text evidence="3">The sequence shown here is derived from an EMBL/GenBank/DDBJ whole genome shotgun (WGS) entry which is preliminary data.</text>
</comment>
<reference evidence="3" key="1">
    <citation type="journal article" date="2022" name="Front. Genet.">
        <title>Chromosome-Scale Assembly of the Dendrobium nobile Genome Provides Insights Into the Molecular Mechanism of the Biosynthesis of the Medicinal Active Ingredient of Dendrobium.</title>
        <authorList>
            <person name="Xu Q."/>
            <person name="Niu S.-C."/>
            <person name="Li K.-L."/>
            <person name="Zheng P.-J."/>
            <person name="Zhang X.-J."/>
            <person name="Jia Y."/>
            <person name="Liu Y."/>
            <person name="Niu Y.-X."/>
            <person name="Yu L.-H."/>
            <person name="Chen D.-F."/>
            <person name="Zhang G.-Q."/>
        </authorList>
    </citation>
    <scope>NUCLEOTIDE SEQUENCE</scope>
    <source>
        <tissue evidence="3">Leaf</tissue>
    </source>
</reference>
<dbReference type="PANTHER" id="PTHR31286:SF180">
    <property type="entry name" value="OS10G0362600 PROTEIN"/>
    <property type="match status" value="1"/>
</dbReference>
<name>A0A8T3ADY6_DENNO</name>
<sequence>MSSSTIPPMPSSLHASLASSGTPKDWKVLFASQPLVSNEFTNSISHFPTSNATAHFTSAQFTAGSAEWVLSLVGYSIGRRPYYEALLSTIKKFWSLKGSLSLLTLDDGFFLLKFNNREDYDMAWSGGPWFFFGKPFILQRWTPDFILVREEFPTIPLWIKIKNFPLSCWNPEGISKIASCVGIPLAVDALTAAKTRLTFARVCVQISSSSPLPDVIYYTVDDKVFPLTVLYDWKPFPCSFCKSIMHSPNSCPQNPNPQKAEIPTNRGRSTSRKPRNPPPRLNIPKPPPILTNNTVMTNPDPSFSSAPSTSAAPPSSTAFLPNLNSPSEDSHPSSPTPPSSTLPNLAALPFKASNIATTNKFDILNSHFEEPNPLLTLPENPMHQTLSENPHVPNVADGRNLFVSTHDIIEHDKRPPQNNQTQSKPSNSKNTRAKSAKKATTPSSKSQ</sequence>
<dbReference type="PANTHER" id="PTHR31286">
    <property type="entry name" value="GLYCINE-RICH CELL WALL STRUCTURAL PROTEIN 1.8-LIKE"/>
    <property type="match status" value="1"/>
</dbReference>
<feature type="compositionally biased region" description="Low complexity" evidence="1">
    <location>
        <begin position="249"/>
        <end position="258"/>
    </location>
</feature>
<dbReference type="Proteomes" id="UP000829196">
    <property type="component" value="Unassembled WGS sequence"/>
</dbReference>
<protein>
    <recommendedName>
        <fullName evidence="2">DUF4283 domain-containing protein</fullName>
    </recommendedName>
</protein>
<feature type="compositionally biased region" description="Low complexity" evidence="1">
    <location>
        <begin position="301"/>
        <end position="319"/>
    </location>
</feature>